<dbReference type="InterPro" id="IPR011009">
    <property type="entry name" value="Kinase-like_dom_sf"/>
</dbReference>
<dbReference type="InterPro" id="IPR034646">
    <property type="entry name" value="ADCK3_dom"/>
</dbReference>
<gene>
    <name evidence="6" type="ORF">FDP08_06680</name>
</gene>
<keyword evidence="6" id="KW-0418">Kinase</keyword>
<dbReference type="GO" id="GO:0004672">
    <property type="term" value="F:protein kinase activity"/>
    <property type="evidence" value="ECO:0007669"/>
    <property type="project" value="InterPro"/>
</dbReference>
<dbReference type="OrthoDB" id="9795390at2"/>
<dbReference type="AlphaFoldDB" id="A0A4U6R2S5"/>
<dbReference type="RefSeq" id="WP_137435211.1">
    <property type="nucleotide sequence ID" value="NZ_JANRHC010000001.1"/>
</dbReference>
<proteinExistence type="inferred from homology"/>
<protein>
    <submittedName>
        <fullName evidence="6">AarF/ABC1/UbiB kinase family protein</fullName>
    </submittedName>
</protein>
<name>A0A4U6R2S5_9GAMM</name>
<organism evidence="6 7">
    <name type="scientific">Marinobacter panjinensis</name>
    <dbReference type="NCBI Taxonomy" id="2576384"/>
    <lineage>
        <taxon>Bacteria</taxon>
        <taxon>Pseudomonadati</taxon>
        <taxon>Pseudomonadota</taxon>
        <taxon>Gammaproteobacteria</taxon>
        <taxon>Pseudomonadales</taxon>
        <taxon>Marinobacteraceae</taxon>
        <taxon>Marinobacter</taxon>
    </lineage>
</organism>
<evidence type="ECO:0000256" key="1">
    <source>
        <dbReference type="ARBA" id="ARBA00009670"/>
    </source>
</evidence>
<sequence>MAKKPVTTRSGRFFRLAGMTASVAGQYAGQRARRIFRSEEDDEGARSESYTRMADQIVDTLGELKGAVMKVGQIASQTQDFLPREFSDALERLQKEAPPMPFEVIVGQVESELGKPVSELFEYLQEKPYAAASIGQVHRARLHDGTDVIVKVQYPGVDESCDSDLKQLRMALKLGGLLRMPKEHVDQLFGEIRVRLKEELDYENEARNLELFQAFHANDDWIVIPKVFESHSSRRVLTMELVEGDHISEVTPEKYDQDTINLIGHRIFTMMADQLFRYQCIHGDPHAGNFAYRPDGTIILYDFGCVKKLKPEIVEAYRNALISALEEDYAALDQHLIALGARVESQPAVDEAYYAMWRDILIQPFRSDTPYDFADSELHKDVAAKTTTVFKYLDYFKPPVESIFIDRMIAGHYWMMKRLGVQAAFREELEKYLRQTPD</sequence>
<dbReference type="CDD" id="cd13970">
    <property type="entry name" value="ABC1_ADCK3"/>
    <property type="match status" value="1"/>
</dbReference>
<keyword evidence="7" id="KW-1185">Reference proteome</keyword>
<dbReference type="GO" id="GO:0005524">
    <property type="term" value="F:ATP binding"/>
    <property type="evidence" value="ECO:0007669"/>
    <property type="project" value="UniProtKB-KW"/>
</dbReference>
<accession>A0A4U6R2S5</accession>
<dbReference type="Pfam" id="PF03109">
    <property type="entry name" value="ABC1"/>
    <property type="match status" value="1"/>
</dbReference>
<dbReference type="InterPro" id="IPR051409">
    <property type="entry name" value="Atypical_kinase_ADCK"/>
</dbReference>
<dbReference type="Proteomes" id="UP000308488">
    <property type="component" value="Unassembled WGS sequence"/>
</dbReference>
<keyword evidence="4" id="KW-0067">ATP-binding</keyword>
<comment type="caution">
    <text evidence="6">The sequence shown here is derived from an EMBL/GenBank/DDBJ whole genome shotgun (WGS) entry which is preliminary data.</text>
</comment>
<dbReference type="InterPro" id="IPR000719">
    <property type="entry name" value="Prot_kinase_dom"/>
</dbReference>
<evidence type="ECO:0000313" key="7">
    <source>
        <dbReference type="Proteomes" id="UP000308488"/>
    </source>
</evidence>
<comment type="similarity">
    <text evidence="1">Belongs to the protein kinase superfamily. ADCK protein kinase family.</text>
</comment>
<dbReference type="PANTHER" id="PTHR43851:SF3">
    <property type="entry name" value="COENZYME Q8"/>
    <property type="match status" value="1"/>
</dbReference>
<keyword evidence="3" id="KW-0547">Nucleotide-binding</keyword>
<evidence type="ECO:0000256" key="2">
    <source>
        <dbReference type="ARBA" id="ARBA00022679"/>
    </source>
</evidence>
<feature type="domain" description="Protein kinase" evidence="5">
    <location>
        <begin position="123"/>
        <end position="438"/>
    </location>
</feature>
<dbReference type="PROSITE" id="PS50011">
    <property type="entry name" value="PROTEIN_KINASE_DOM"/>
    <property type="match status" value="1"/>
</dbReference>
<dbReference type="InterPro" id="IPR004147">
    <property type="entry name" value="ABC1_dom"/>
</dbReference>
<evidence type="ECO:0000256" key="3">
    <source>
        <dbReference type="ARBA" id="ARBA00022741"/>
    </source>
</evidence>
<dbReference type="EMBL" id="SZYH01000001">
    <property type="protein sequence ID" value="TKV67799.1"/>
    <property type="molecule type" value="Genomic_DNA"/>
</dbReference>
<dbReference type="PANTHER" id="PTHR43851">
    <property type="match status" value="1"/>
</dbReference>
<reference evidence="6 7" key="1">
    <citation type="submission" date="2019-05" db="EMBL/GenBank/DDBJ databases">
        <title>Marinobacter panjinensis sp. nov., a moderately halophilic bacterium isolated from sea tidal flat environment.</title>
        <authorList>
            <person name="Yang W."/>
            <person name="An M."/>
            <person name="He W."/>
            <person name="Luo X."/>
            <person name="Zhu L."/>
            <person name="Chen G."/>
            <person name="Zhang Y."/>
            <person name="Wang Y."/>
        </authorList>
    </citation>
    <scope>NUCLEOTIDE SEQUENCE [LARGE SCALE GENOMIC DNA]</scope>
    <source>
        <strain evidence="6 7">PJ-16</strain>
    </source>
</reference>
<keyword evidence="2" id="KW-0808">Transferase</keyword>
<evidence type="ECO:0000313" key="6">
    <source>
        <dbReference type="EMBL" id="TKV67799.1"/>
    </source>
</evidence>
<dbReference type="SUPFAM" id="SSF56112">
    <property type="entry name" value="Protein kinase-like (PK-like)"/>
    <property type="match status" value="1"/>
</dbReference>
<evidence type="ECO:0000256" key="4">
    <source>
        <dbReference type="ARBA" id="ARBA00022840"/>
    </source>
</evidence>
<evidence type="ECO:0000259" key="5">
    <source>
        <dbReference type="PROSITE" id="PS50011"/>
    </source>
</evidence>